<name>A0ABV6R8J0_9MICO</name>
<keyword evidence="3" id="KW-1185">Reference proteome</keyword>
<dbReference type="Pfam" id="PF12146">
    <property type="entry name" value="Hydrolase_4"/>
    <property type="match status" value="1"/>
</dbReference>
<dbReference type="Gene3D" id="3.40.50.1820">
    <property type="entry name" value="alpha/beta hydrolase"/>
    <property type="match status" value="1"/>
</dbReference>
<organism evidence="2 3">
    <name type="scientific">Brachybacterium hainanense</name>
    <dbReference type="NCBI Taxonomy" id="1541174"/>
    <lineage>
        <taxon>Bacteria</taxon>
        <taxon>Bacillati</taxon>
        <taxon>Actinomycetota</taxon>
        <taxon>Actinomycetes</taxon>
        <taxon>Micrococcales</taxon>
        <taxon>Dermabacteraceae</taxon>
        <taxon>Brachybacterium</taxon>
    </lineage>
</organism>
<dbReference type="EMBL" id="JBHLSV010000004">
    <property type="protein sequence ID" value="MFC0673296.1"/>
    <property type="molecule type" value="Genomic_DNA"/>
</dbReference>
<dbReference type="SUPFAM" id="SSF53474">
    <property type="entry name" value="alpha/beta-Hydrolases"/>
    <property type="match status" value="1"/>
</dbReference>
<evidence type="ECO:0000259" key="1">
    <source>
        <dbReference type="Pfam" id="PF12146"/>
    </source>
</evidence>
<keyword evidence="2" id="KW-0378">Hydrolase</keyword>
<dbReference type="InterPro" id="IPR051044">
    <property type="entry name" value="MAG_DAG_Lipase"/>
</dbReference>
<dbReference type="InterPro" id="IPR022742">
    <property type="entry name" value="Hydrolase_4"/>
</dbReference>
<comment type="caution">
    <text evidence="2">The sequence shown here is derived from an EMBL/GenBank/DDBJ whole genome shotgun (WGS) entry which is preliminary data.</text>
</comment>
<gene>
    <name evidence="2" type="ORF">ACFFF6_04915</name>
</gene>
<accession>A0ABV6R8J0</accession>
<feature type="domain" description="Serine aminopeptidase S33" evidence="1">
    <location>
        <begin position="28"/>
        <end position="254"/>
    </location>
</feature>
<dbReference type="PANTHER" id="PTHR11614">
    <property type="entry name" value="PHOSPHOLIPASE-RELATED"/>
    <property type="match status" value="1"/>
</dbReference>
<protein>
    <submittedName>
        <fullName evidence="2">Alpha/beta fold hydrolase</fullName>
    </submittedName>
</protein>
<dbReference type="Proteomes" id="UP001589793">
    <property type="component" value="Unassembled WGS sequence"/>
</dbReference>
<proteinExistence type="predicted"/>
<evidence type="ECO:0000313" key="2">
    <source>
        <dbReference type="EMBL" id="MFC0673296.1"/>
    </source>
</evidence>
<dbReference type="GO" id="GO:0016787">
    <property type="term" value="F:hydrolase activity"/>
    <property type="evidence" value="ECO:0007669"/>
    <property type="project" value="UniProtKB-KW"/>
</dbReference>
<sequence>MSNGVTTTDFTLDGHAGRLVGTSWTPRNPRWIAVIAHDYGEHVGRFRWTAARLHEAGAAVHAADHEGHGRSDGARALIRDAEAAVEDLDRVIDHAVAENPGLPVVLIGVSMGGMLSARCTQRFGARLTALVLLSPVLGRWETIEELLPLPEIPETPIDPKLLSRDPEVAAAYAADPLVWHGGFARPTLQALRDELQRISIAGRLGRVPVLHLHGEDDRLVPVEDAVAGLAKIAGPATESQLYPGARHELLHETNRAEVMADLLAFLGRFVPVGTGGTGEAD</sequence>
<dbReference type="InterPro" id="IPR000073">
    <property type="entry name" value="AB_hydrolase_1"/>
</dbReference>
<dbReference type="InterPro" id="IPR029058">
    <property type="entry name" value="AB_hydrolase_fold"/>
</dbReference>
<dbReference type="PRINTS" id="PR00111">
    <property type="entry name" value="ABHYDROLASE"/>
</dbReference>
<dbReference type="RefSeq" id="WP_376978755.1">
    <property type="nucleotide sequence ID" value="NZ_JBHLSV010000004.1"/>
</dbReference>
<evidence type="ECO:0000313" key="3">
    <source>
        <dbReference type="Proteomes" id="UP001589793"/>
    </source>
</evidence>
<reference evidence="2 3" key="1">
    <citation type="submission" date="2024-09" db="EMBL/GenBank/DDBJ databases">
        <authorList>
            <person name="Sun Q."/>
            <person name="Mori K."/>
        </authorList>
    </citation>
    <scope>NUCLEOTIDE SEQUENCE [LARGE SCALE GENOMIC DNA]</scope>
    <source>
        <strain evidence="2 3">CICC 10874</strain>
    </source>
</reference>